<dbReference type="GO" id="GO:0005524">
    <property type="term" value="F:ATP binding"/>
    <property type="evidence" value="ECO:0007669"/>
    <property type="project" value="UniProtKB-KW"/>
</dbReference>
<evidence type="ECO:0000256" key="5">
    <source>
        <dbReference type="ARBA" id="ARBA00022840"/>
    </source>
</evidence>
<comment type="subcellular location">
    <subcellularLocation>
        <location evidence="1">Membrane</location>
        <topology evidence="1">Multi-pass membrane protein</topology>
    </subcellularLocation>
</comment>
<feature type="transmembrane region" description="Helical" evidence="8">
    <location>
        <begin position="150"/>
        <end position="174"/>
    </location>
</feature>
<dbReference type="InterPro" id="IPR017871">
    <property type="entry name" value="ABC_transporter-like_CS"/>
</dbReference>
<dbReference type="SMART" id="SM00382">
    <property type="entry name" value="AAA"/>
    <property type="match status" value="1"/>
</dbReference>
<evidence type="ECO:0000313" key="11">
    <source>
        <dbReference type="EMBL" id="VDD87268.1"/>
    </source>
</evidence>
<evidence type="ECO:0000259" key="10">
    <source>
        <dbReference type="PROSITE" id="PS50929"/>
    </source>
</evidence>
<dbReference type="InterPro" id="IPR003439">
    <property type="entry name" value="ABC_transporter-like_ATP-bd"/>
</dbReference>
<evidence type="ECO:0000256" key="3">
    <source>
        <dbReference type="ARBA" id="ARBA00022692"/>
    </source>
</evidence>
<dbReference type="PANTHER" id="PTHR43394:SF27">
    <property type="entry name" value="ATP-DEPENDENT TRANSLOCASE ABCB1-LIKE"/>
    <property type="match status" value="1"/>
</dbReference>
<protein>
    <submittedName>
        <fullName evidence="13">Multidrug resistance protein 1</fullName>
    </submittedName>
</protein>
<dbReference type="PROSITE" id="PS50893">
    <property type="entry name" value="ABC_TRANSPORTER_2"/>
    <property type="match status" value="1"/>
</dbReference>
<keyword evidence="7 8" id="KW-0472">Membrane</keyword>
<dbReference type="InterPro" id="IPR027417">
    <property type="entry name" value="P-loop_NTPase"/>
</dbReference>
<dbReference type="Gene3D" id="1.20.1560.10">
    <property type="entry name" value="ABC transporter type 1, transmembrane domain"/>
    <property type="match status" value="1"/>
</dbReference>
<feature type="transmembrane region" description="Helical" evidence="8">
    <location>
        <begin position="66"/>
        <end position="89"/>
    </location>
</feature>
<feature type="transmembrane region" description="Helical" evidence="8">
    <location>
        <begin position="340"/>
        <end position="361"/>
    </location>
</feature>
<dbReference type="FunFam" id="3.40.50.300:FF:000916">
    <property type="entry name" value="ABC transporter B family member 9"/>
    <property type="match status" value="1"/>
</dbReference>
<keyword evidence="12" id="KW-1185">Reference proteome</keyword>
<evidence type="ECO:0000256" key="2">
    <source>
        <dbReference type="ARBA" id="ARBA00007577"/>
    </source>
</evidence>
<dbReference type="STRING" id="51028.A0A158Q9P7"/>
<feature type="transmembrane region" description="Helical" evidence="8">
    <location>
        <begin position="256"/>
        <end position="276"/>
    </location>
</feature>
<proteinExistence type="inferred from homology"/>
<keyword evidence="3 8" id="KW-0812">Transmembrane</keyword>
<evidence type="ECO:0000313" key="13">
    <source>
        <dbReference type="WBParaSite" id="EVEC_0000270301-mRNA-1"/>
    </source>
</evidence>
<organism evidence="13">
    <name type="scientific">Enterobius vermicularis</name>
    <name type="common">Human pinworm</name>
    <dbReference type="NCBI Taxonomy" id="51028"/>
    <lineage>
        <taxon>Eukaryota</taxon>
        <taxon>Metazoa</taxon>
        <taxon>Ecdysozoa</taxon>
        <taxon>Nematoda</taxon>
        <taxon>Chromadorea</taxon>
        <taxon>Rhabditida</taxon>
        <taxon>Spirurina</taxon>
        <taxon>Oxyuridomorpha</taxon>
        <taxon>Oxyuroidea</taxon>
        <taxon>Oxyuridae</taxon>
        <taxon>Enterobius</taxon>
    </lineage>
</organism>
<keyword evidence="4" id="KW-0547">Nucleotide-binding</keyword>
<dbReference type="InterPro" id="IPR039421">
    <property type="entry name" value="Type_1_exporter"/>
</dbReference>
<feature type="transmembrane region" description="Helical" evidence="8">
    <location>
        <begin position="732"/>
        <end position="755"/>
    </location>
</feature>
<feature type="transmembrane region" description="Helical" evidence="8">
    <location>
        <begin position="775"/>
        <end position="801"/>
    </location>
</feature>
<dbReference type="InterPro" id="IPR003593">
    <property type="entry name" value="AAA+_ATPase"/>
</dbReference>
<sequence>MQETKGKPEDSNVSGLSGDEFPYEQSRFDKILNTFLCRGDFAKQSLEAPPVSFRDLFRFASGLDKLLIFLGVLFAVISGIGQPSSVLIGGRVVNIFLTESESSILKDKDLWLNYLILSTSLLGSWCDKAQTVLHVHPGNSVLWHDGYQMIYVYAIVGVTMVICGIIQHICCRTVSINIARNLRREFINSIVYQDAAWFDNQKSGKLTSQLNSKCMATNIDRIKDGIGDKIGMITRGLTSFVTCLIVSFIYEWRVTLVTILLGPLSATLMSFQGRFVDQQSTKQMKASAEADAILEESIINVKTVASCNGQETMIQKYKKLLQNAKIHALKGYAYSGFFDGLFYFLMYLFIGIGFLYGGYLYKVGVFTEPGKVFVSVGLILYGSYFLGVLSPHFMAIISARVAAAVIYKTIDRKPKIKSTDEKGETIKDPKGFVEFKDVHFSYPTKQNIKVLNGLTFSANIGETIALVGHSGCGKSTTISLLTRLYDYQSGSVTIDECEVKNLNIKFLRTIVGVVQQEPVLFNGTIKENIRLGRPDITDREIVEVCKMANAHDFISKLNQNYDTLIGAGGVQLSGGQKQRIAIARTVARNPKILLLDEATSALDAESEVVVQNALRKASVGRTTIVIAHRLSTLRNVDKILVVNGGKIAECGSHEELSKIEGGIYAGFVKSQQLREGSSERPKEGLQEQLSKEEFIRQRMDEGFKKHFQKTSEHNEGGLWMLYRSCLYHYKKALFAVTASVIRGFELFAFVIIYRVTFSGFDASDSDEMIRTLRDAFIEFLVVGILCLGALTGATFSCGWLAETVVDSLRIKALRKLLYHNATYFDDPSRSPAVTVTRLTVDAPNIKPVCFKNTLFVALDHRLMQIINNGSGLIVLIVTGIAFSWQIGLLGTLCFIVFLFIFYICAILVQKSEESAVAGDLSGEIAIEIVEQLRTIQLLTREIHFSTCYAESISKAAAAYKKGIKAEAVLYSLATSSGFFTDMSSYGLGIYLIYHGLTTATEVYTYDLKYLFYSSFRAAIAIQTGGFSLILVAGSLNSFVQGGSAARSIFKIINAEDTIPRIDGESEPVSLVRFSSFICFSVGTFF</sequence>
<dbReference type="EMBL" id="UXUI01007375">
    <property type="protein sequence ID" value="VDD87268.1"/>
    <property type="molecule type" value="Genomic_DNA"/>
</dbReference>
<accession>A0A158Q9P7</accession>
<feature type="domain" description="ABC transmembrane type-1" evidence="10">
    <location>
        <begin position="69"/>
        <end position="398"/>
    </location>
</feature>
<dbReference type="PROSITE" id="PS50929">
    <property type="entry name" value="ABC_TM1F"/>
    <property type="match status" value="2"/>
</dbReference>
<evidence type="ECO:0000313" key="12">
    <source>
        <dbReference type="Proteomes" id="UP000274131"/>
    </source>
</evidence>
<reference evidence="11 12" key="2">
    <citation type="submission" date="2018-10" db="EMBL/GenBank/DDBJ databases">
        <authorList>
            <consortium name="Pathogen Informatics"/>
        </authorList>
    </citation>
    <scope>NUCLEOTIDE SEQUENCE [LARGE SCALE GENOMIC DNA]</scope>
</reference>
<dbReference type="WBParaSite" id="EVEC_0000270301-mRNA-1">
    <property type="protein sequence ID" value="EVEC_0000270301-mRNA-1"/>
    <property type="gene ID" value="EVEC_0000270301"/>
</dbReference>
<dbReference type="AlphaFoldDB" id="A0A158Q9P7"/>
<dbReference type="SUPFAM" id="SSF52540">
    <property type="entry name" value="P-loop containing nucleoside triphosphate hydrolases"/>
    <property type="match status" value="1"/>
</dbReference>
<evidence type="ECO:0000256" key="8">
    <source>
        <dbReference type="SAM" id="Phobius"/>
    </source>
</evidence>
<dbReference type="Gene3D" id="3.40.50.300">
    <property type="entry name" value="P-loop containing nucleotide triphosphate hydrolases"/>
    <property type="match status" value="1"/>
</dbReference>
<dbReference type="GO" id="GO:0090374">
    <property type="term" value="P:oligopeptide export from mitochondrion"/>
    <property type="evidence" value="ECO:0007669"/>
    <property type="project" value="TreeGrafter"/>
</dbReference>
<dbReference type="PROSITE" id="PS00211">
    <property type="entry name" value="ABC_TRANSPORTER_1"/>
    <property type="match status" value="1"/>
</dbReference>
<keyword evidence="6 8" id="KW-1133">Transmembrane helix</keyword>
<evidence type="ECO:0000256" key="1">
    <source>
        <dbReference type="ARBA" id="ARBA00004141"/>
    </source>
</evidence>
<feature type="transmembrane region" description="Helical" evidence="8">
    <location>
        <begin position="967"/>
        <end position="993"/>
    </location>
</feature>
<gene>
    <name evidence="11" type="ORF">EVEC_LOCUS2411</name>
</gene>
<reference evidence="13" key="1">
    <citation type="submission" date="2016-04" db="UniProtKB">
        <authorList>
            <consortium name="WormBaseParasite"/>
        </authorList>
    </citation>
    <scope>IDENTIFICATION</scope>
</reference>
<evidence type="ECO:0000259" key="9">
    <source>
        <dbReference type="PROSITE" id="PS50893"/>
    </source>
</evidence>
<feature type="transmembrane region" description="Helical" evidence="8">
    <location>
        <begin position="1013"/>
        <end position="1039"/>
    </location>
</feature>
<feature type="domain" description="ABC transporter" evidence="9">
    <location>
        <begin position="433"/>
        <end position="669"/>
    </location>
</feature>
<dbReference type="GO" id="GO:0005743">
    <property type="term" value="C:mitochondrial inner membrane"/>
    <property type="evidence" value="ECO:0007669"/>
    <property type="project" value="TreeGrafter"/>
</dbReference>
<comment type="similarity">
    <text evidence="2">Belongs to the ABC transporter superfamily. ABCB family. Multidrug resistance exporter (TC 3.A.1.201) subfamily.</text>
</comment>
<feature type="transmembrane region" description="Helical" evidence="8">
    <location>
        <begin position="381"/>
        <end position="407"/>
    </location>
</feature>
<evidence type="ECO:0000256" key="7">
    <source>
        <dbReference type="ARBA" id="ARBA00023136"/>
    </source>
</evidence>
<dbReference type="CDD" id="cd18577">
    <property type="entry name" value="ABC_6TM_Pgp_ABCB1_D1_like"/>
    <property type="match status" value="1"/>
</dbReference>
<dbReference type="GO" id="GO:0016887">
    <property type="term" value="F:ATP hydrolysis activity"/>
    <property type="evidence" value="ECO:0007669"/>
    <property type="project" value="InterPro"/>
</dbReference>
<feature type="transmembrane region" description="Helical" evidence="8">
    <location>
        <begin position="888"/>
        <end position="908"/>
    </location>
</feature>
<dbReference type="InterPro" id="IPR011527">
    <property type="entry name" value="ABC1_TM_dom"/>
</dbReference>
<dbReference type="Proteomes" id="UP000274131">
    <property type="component" value="Unassembled WGS sequence"/>
</dbReference>
<feature type="transmembrane region" description="Helical" evidence="8">
    <location>
        <begin position="865"/>
        <end position="882"/>
    </location>
</feature>
<dbReference type="SUPFAM" id="SSF90123">
    <property type="entry name" value="ABC transporter transmembrane region"/>
    <property type="match status" value="2"/>
</dbReference>
<dbReference type="GO" id="GO:0015421">
    <property type="term" value="F:ABC-type oligopeptide transporter activity"/>
    <property type="evidence" value="ECO:0007669"/>
    <property type="project" value="TreeGrafter"/>
</dbReference>
<dbReference type="Pfam" id="PF00664">
    <property type="entry name" value="ABC_membrane"/>
    <property type="match status" value="2"/>
</dbReference>
<dbReference type="CDD" id="cd03249">
    <property type="entry name" value="ABC_MTABC3_MDL1_MDL2"/>
    <property type="match status" value="1"/>
</dbReference>
<feature type="transmembrane region" description="Helical" evidence="8">
    <location>
        <begin position="230"/>
        <end position="250"/>
    </location>
</feature>
<evidence type="ECO:0000256" key="6">
    <source>
        <dbReference type="ARBA" id="ARBA00022989"/>
    </source>
</evidence>
<name>A0A158Q9P7_ENTVE</name>
<dbReference type="InterPro" id="IPR036640">
    <property type="entry name" value="ABC1_TM_sf"/>
</dbReference>
<dbReference type="OrthoDB" id="6500128at2759"/>
<evidence type="ECO:0000256" key="4">
    <source>
        <dbReference type="ARBA" id="ARBA00022741"/>
    </source>
</evidence>
<feature type="domain" description="ABC transmembrane type-1" evidence="10">
    <location>
        <begin position="732"/>
        <end position="1005"/>
    </location>
</feature>
<keyword evidence="5" id="KW-0067">ATP-binding</keyword>
<dbReference type="PANTHER" id="PTHR43394">
    <property type="entry name" value="ATP-DEPENDENT PERMEASE MDL1, MITOCHONDRIAL"/>
    <property type="match status" value="1"/>
</dbReference>
<dbReference type="Pfam" id="PF00005">
    <property type="entry name" value="ABC_tran"/>
    <property type="match status" value="1"/>
</dbReference>